<evidence type="ECO:0000313" key="2">
    <source>
        <dbReference type="Proteomes" id="UP000811619"/>
    </source>
</evidence>
<evidence type="ECO:0000313" key="1">
    <source>
        <dbReference type="EMBL" id="KAG5912751.1"/>
    </source>
</evidence>
<sequence>AEAEYVSIRRARGRGQAARHGLIRGHVRRDVSCDAFHIPQTPYAACSEPVETGAHVERAAMGIFCRGLCRM</sequence>
<dbReference type="EMBL" id="SRPY01001609">
    <property type="protein sequence ID" value="KAG5912751.1"/>
    <property type="molecule type" value="Genomic_DNA"/>
</dbReference>
<dbReference type="AlphaFoldDB" id="A0A8K0J441"/>
<keyword evidence="2" id="KW-1185">Reference proteome</keyword>
<comment type="caution">
    <text evidence="1">The sequence shown here is derived from an EMBL/GenBank/DDBJ whole genome shotgun (WGS) entry which is preliminary data.</text>
</comment>
<accession>A0A8K0J441</accession>
<feature type="non-terminal residue" evidence="1">
    <location>
        <position position="71"/>
    </location>
</feature>
<protein>
    <submittedName>
        <fullName evidence="1">Uncharacterized protein</fullName>
    </submittedName>
</protein>
<dbReference type="Proteomes" id="UP000811619">
    <property type="component" value="Unassembled WGS sequence"/>
</dbReference>
<organism evidence="1 2">
    <name type="scientific">Claviceps africana</name>
    <dbReference type="NCBI Taxonomy" id="83212"/>
    <lineage>
        <taxon>Eukaryota</taxon>
        <taxon>Fungi</taxon>
        <taxon>Dikarya</taxon>
        <taxon>Ascomycota</taxon>
        <taxon>Pezizomycotina</taxon>
        <taxon>Sordariomycetes</taxon>
        <taxon>Hypocreomycetidae</taxon>
        <taxon>Hypocreales</taxon>
        <taxon>Clavicipitaceae</taxon>
        <taxon>Claviceps</taxon>
    </lineage>
</organism>
<name>A0A8K0J441_9HYPO</name>
<feature type="non-terminal residue" evidence="1">
    <location>
        <position position="1"/>
    </location>
</feature>
<proteinExistence type="predicted"/>
<gene>
    <name evidence="1" type="ORF">E4U42_001921</name>
</gene>
<reference evidence="1" key="1">
    <citation type="journal article" date="2020" name="bioRxiv">
        <title>Whole genome comparisons of ergot fungi reveals the divergence and evolution of species within the genus Claviceps are the result of varying mechanisms driving genome evolution and host range expansion.</title>
        <authorList>
            <person name="Wyka S.A."/>
            <person name="Mondo S.J."/>
            <person name="Liu M."/>
            <person name="Dettman J."/>
            <person name="Nalam V."/>
            <person name="Broders K.D."/>
        </authorList>
    </citation>
    <scope>NUCLEOTIDE SEQUENCE</scope>
    <source>
        <strain evidence="1">CCC 489</strain>
    </source>
</reference>